<evidence type="ECO:0000313" key="1">
    <source>
        <dbReference type="EMBL" id="CAL7937013.1"/>
    </source>
</evidence>
<evidence type="ECO:0008006" key="3">
    <source>
        <dbReference type="Google" id="ProtNLM"/>
    </source>
</evidence>
<reference evidence="1 2" key="1">
    <citation type="submission" date="2024-08" db="EMBL/GenBank/DDBJ databases">
        <authorList>
            <person name="Will J Nash"/>
            <person name="Angela Man"/>
            <person name="Seanna McTaggart"/>
            <person name="Kendall Baker"/>
            <person name="Tom Barker"/>
            <person name="Leah Catchpole"/>
            <person name="Alex Durrant"/>
            <person name="Karim Gharbi"/>
            <person name="Naomi Irish"/>
            <person name="Gemy Kaithakottil"/>
            <person name="Debby Ku"/>
            <person name="Aaliyah Providence"/>
            <person name="Felix Shaw"/>
            <person name="David Swarbreck"/>
            <person name="Chris Watkins"/>
            <person name="Ann M. McCartney"/>
            <person name="Giulio Formenti"/>
            <person name="Alice Mouton"/>
            <person name="Noel Vella"/>
            <person name="Bjorn M von Reumont"/>
            <person name="Adriana Vella"/>
            <person name="Wilfried Haerty"/>
        </authorList>
    </citation>
    <scope>NUCLEOTIDE SEQUENCE [LARGE SCALE GENOMIC DNA]</scope>
</reference>
<protein>
    <recommendedName>
        <fullName evidence="3">Centromere protein H</fullName>
    </recommendedName>
</protein>
<gene>
    <name evidence="1" type="ORF">XYLVIOL_LOCUS2495</name>
</gene>
<sequence>MSAFKSLTDAIACLCKSVSNFPVGAVSLDDLKPIEEKIRDMRESLKVLNAKLLTLKAQNEFQTATEEPEEDIEDTVTKLYNETAKTITTNAAVKLCVHSYTIQAILTGREGDQDMQKKIYICMKKLFSLNDSILLVQEELESALKEELELKVQTQRALFDYSNFLKEQEIKRNKELQKTNPEVARNKEKTNNTLRRINLMKKLIVNFIAASSNMLFENPLLVKMLDDHRELLTIDTILSISQDEAENIDKLTLADQ</sequence>
<name>A0ABP1NAD1_XYLVO</name>
<accession>A0ABP1NAD1</accession>
<evidence type="ECO:0000313" key="2">
    <source>
        <dbReference type="Proteomes" id="UP001642520"/>
    </source>
</evidence>
<dbReference type="EMBL" id="CAXAJV020001287">
    <property type="protein sequence ID" value="CAL7937013.1"/>
    <property type="molecule type" value="Genomic_DNA"/>
</dbReference>
<proteinExistence type="predicted"/>
<keyword evidence="2" id="KW-1185">Reference proteome</keyword>
<dbReference type="Proteomes" id="UP001642520">
    <property type="component" value="Unassembled WGS sequence"/>
</dbReference>
<organism evidence="1 2">
    <name type="scientific">Xylocopa violacea</name>
    <name type="common">Violet carpenter bee</name>
    <name type="synonym">Apis violacea</name>
    <dbReference type="NCBI Taxonomy" id="135666"/>
    <lineage>
        <taxon>Eukaryota</taxon>
        <taxon>Metazoa</taxon>
        <taxon>Ecdysozoa</taxon>
        <taxon>Arthropoda</taxon>
        <taxon>Hexapoda</taxon>
        <taxon>Insecta</taxon>
        <taxon>Pterygota</taxon>
        <taxon>Neoptera</taxon>
        <taxon>Endopterygota</taxon>
        <taxon>Hymenoptera</taxon>
        <taxon>Apocrita</taxon>
        <taxon>Aculeata</taxon>
        <taxon>Apoidea</taxon>
        <taxon>Anthophila</taxon>
        <taxon>Apidae</taxon>
        <taxon>Xylocopa</taxon>
        <taxon>Xylocopa</taxon>
    </lineage>
</organism>
<comment type="caution">
    <text evidence="1">The sequence shown here is derived from an EMBL/GenBank/DDBJ whole genome shotgun (WGS) entry which is preliminary data.</text>
</comment>